<dbReference type="Proteomes" id="UP000308600">
    <property type="component" value="Unassembled WGS sequence"/>
</dbReference>
<accession>A0ACD3AAS0</accession>
<proteinExistence type="predicted"/>
<name>A0ACD3AAS0_9AGAR</name>
<gene>
    <name evidence="1" type="ORF">BDN72DRAFT_903239</name>
</gene>
<protein>
    <submittedName>
        <fullName evidence="1">Uncharacterized protein</fullName>
    </submittedName>
</protein>
<keyword evidence="2" id="KW-1185">Reference proteome</keyword>
<evidence type="ECO:0000313" key="1">
    <source>
        <dbReference type="EMBL" id="TFK62419.1"/>
    </source>
</evidence>
<evidence type="ECO:0000313" key="2">
    <source>
        <dbReference type="Proteomes" id="UP000308600"/>
    </source>
</evidence>
<dbReference type="EMBL" id="ML208583">
    <property type="protein sequence ID" value="TFK62419.1"/>
    <property type="molecule type" value="Genomic_DNA"/>
</dbReference>
<reference evidence="1 2" key="1">
    <citation type="journal article" date="2019" name="Nat. Ecol. Evol.">
        <title>Megaphylogeny resolves global patterns of mushroom evolution.</title>
        <authorList>
            <person name="Varga T."/>
            <person name="Krizsan K."/>
            <person name="Foldi C."/>
            <person name="Dima B."/>
            <person name="Sanchez-Garcia M."/>
            <person name="Sanchez-Ramirez S."/>
            <person name="Szollosi G.J."/>
            <person name="Szarkandi J.G."/>
            <person name="Papp V."/>
            <person name="Albert L."/>
            <person name="Andreopoulos W."/>
            <person name="Angelini C."/>
            <person name="Antonin V."/>
            <person name="Barry K.W."/>
            <person name="Bougher N.L."/>
            <person name="Buchanan P."/>
            <person name="Buyck B."/>
            <person name="Bense V."/>
            <person name="Catcheside P."/>
            <person name="Chovatia M."/>
            <person name="Cooper J."/>
            <person name="Damon W."/>
            <person name="Desjardin D."/>
            <person name="Finy P."/>
            <person name="Geml J."/>
            <person name="Haridas S."/>
            <person name="Hughes K."/>
            <person name="Justo A."/>
            <person name="Karasinski D."/>
            <person name="Kautmanova I."/>
            <person name="Kiss B."/>
            <person name="Kocsube S."/>
            <person name="Kotiranta H."/>
            <person name="LaButti K.M."/>
            <person name="Lechner B.E."/>
            <person name="Liimatainen K."/>
            <person name="Lipzen A."/>
            <person name="Lukacs Z."/>
            <person name="Mihaltcheva S."/>
            <person name="Morgado L.N."/>
            <person name="Niskanen T."/>
            <person name="Noordeloos M.E."/>
            <person name="Ohm R.A."/>
            <person name="Ortiz-Santana B."/>
            <person name="Ovrebo C."/>
            <person name="Racz N."/>
            <person name="Riley R."/>
            <person name="Savchenko A."/>
            <person name="Shiryaev A."/>
            <person name="Soop K."/>
            <person name="Spirin V."/>
            <person name="Szebenyi C."/>
            <person name="Tomsovsky M."/>
            <person name="Tulloss R.E."/>
            <person name="Uehling J."/>
            <person name="Grigoriev I.V."/>
            <person name="Vagvolgyi C."/>
            <person name="Papp T."/>
            <person name="Martin F.M."/>
            <person name="Miettinen O."/>
            <person name="Hibbett D.S."/>
            <person name="Nagy L.G."/>
        </authorList>
    </citation>
    <scope>NUCLEOTIDE SEQUENCE [LARGE SCALE GENOMIC DNA]</scope>
    <source>
        <strain evidence="1 2">NL-1719</strain>
    </source>
</reference>
<sequence length="267" mass="30773">MLSIAVHGTQRRNEADPLKAGRYILSELMSFSLVNDCTLEDIPSNFLQRFSFPALQAFEYYVEVRDRESLAWLTSLGILSRVSRLTLQISHLNPEMLNRFVALAYNLEEISIYCSQQMVQDILDVLISIPSAQPTTLPNLKGLQLSWQWWNNDITDTAPLLQELARAWSPVEAVEGRPHRLTHLKMLIFNPGGDITLSRFLDPALQDSELRLHLETIHMPQSTLIMMNVPIAFEMYQPPFSEVRQRDILQSDGTWKTRYDPVYRIVD</sequence>
<organism evidence="1 2">
    <name type="scientific">Pluteus cervinus</name>
    <dbReference type="NCBI Taxonomy" id="181527"/>
    <lineage>
        <taxon>Eukaryota</taxon>
        <taxon>Fungi</taxon>
        <taxon>Dikarya</taxon>
        <taxon>Basidiomycota</taxon>
        <taxon>Agaricomycotina</taxon>
        <taxon>Agaricomycetes</taxon>
        <taxon>Agaricomycetidae</taxon>
        <taxon>Agaricales</taxon>
        <taxon>Pluteineae</taxon>
        <taxon>Pluteaceae</taxon>
        <taxon>Pluteus</taxon>
    </lineage>
</organism>